<dbReference type="Proteomes" id="UP000054977">
    <property type="component" value="Unassembled WGS sequence"/>
</dbReference>
<proteinExistence type="predicted"/>
<dbReference type="RefSeq" id="WP_087665424.1">
    <property type="nucleotide sequence ID" value="NZ_FCNW02000001.1"/>
</dbReference>
<keyword evidence="4" id="KW-0597">Phosphoprotein</keyword>
<gene>
    <name evidence="7" type="ORF">AWB65_00279</name>
</gene>
<evidence type="ECO:0000256" key="1">
    <source>
        <dbReference type="ARBA" id="ARBA00023015"/>
    </source>
</evidence>
<dbReference type="OrthoDB" id="9802186at2"/>
<dbReference type="SMART" id="SM00421">
    <property type="entry name" value="HTH_LUXR"/>
    <property type="match status" value="1"/>
</dbReference>
<name>A0A158EW41_9BURK</name>
<dbReference type="Gene3D" id="3.40.50.2300">
    <property type="match status" value="1"/>
</dbReference>
<dbReference type="PROSITE" id="PS50043">
    <property type="entry name" value="HTH_LUXR_2"/>
    <property type="match status" value="1"/>
</dbReference>
<dbReference type="InterPro" id="IPR011006">
    <property type="entry name" value="CheY-like_superfamily"/>
</dbReference>
<keyword evidence="3" id="KW-0804">Transcription</keyword>
<dbReference type="PRINTS" id="PR00038">
    <property type="entry name" value="HTHLUXR"/>
</dbReference>
<keyword evidence="1" id="KW-0805">Transcription regulation</keyword>
<evidence type="ECO:0000259" key="5">
    <source>
        <dbReference type="PROSITE" id="PS50043"/>
    </source>
</evidence>
<dbReference type="InterPro" id="IPR000792">
    <property type="entry name" value="Tscrpt_reg_LuxR_C"/>
</dbReference>
<dbReference type="EMBL" id="FCNW02000001">
    <property type="protein sequence ID" value="SAL11752.1"/>
    <property type="molecule type" value="Genomic_DNA"/>
</dbReference>
<dbReference type="Pfam" id="PF00196">
    <property type="entry name" value="GerE"/>
    <property type="match status" value="1"/>
</dbReference>
<dbReference type="Gene3D" id="1.10.10.10">
    <property type="entry name" value="Winged helix-like DNA-binding domain superfamily/Winged helix DNA-binding domain"/>
    <property type="match status" value="1"/>
</dbReference>
<feature type="modified residue" description="4-aspartylphosphate" evidence="4">
    <location>
        <position position="60"/>
    </location>
</feature>
<evidence type="ECO:0000313" key="8">
    <source>
        <dbReference type="Proteomes" id="UP000054977"/>
    </source>
</evidence>
<keyword evidence="8" id="KW-1185">Reference proteome</keyword>
<sequence>MTSSIIPIVHVVHVVDDDDDMREAVAVLLRVAGYQVRTYSDAGHFLLSDATHAPGCLLLDVRMPGGPSGLDLQEALAERRSPLPVIFLSGQADVPMCARAFKAGALDFLTKPIRKDELLAAVARAIERDCATRRASEHASDVRVLFESLTERERSVVAGLASGKLNKAVAADLSLSERMVKTHRARIMQKLGIHSISQLIELLKQPADAS</sequence>
<reference evidence="7" key="1">
    <citation type="submission" date="2016-01" db="EMBL/GenBank/DDBJ databases">
        <authorList>
            <person name="Peeters C."/>
        </authorList>
    </citation>
    <scope>NUCLEOTIDE SEQUENCE [LARGE SCALE GENOMIC DNA]</scope>
    <source>
        <strain evidence="7">LMG 22934</strain>
    </source>
</reference>
<dbReference type="SMART" id="SM00448">
    <property type="entry name" value="REC"/>
    <property type="match status" value="1"/>
</dbReference>
<dbReference type="SUPFAM" id="SSF52172">
    <property type="entry name" value="CheY-like"/>
    <property type="match status" value="1"/>
</dbReference>
<dbReference type="PROSITE" id="PS50110">
    <property type="entry name" value="RESPONSE_REGULATORY"/>
    <property type="match status" value="1"/>
</dbReference>
<dbReference type="InterPro" id="IPR036388">
    <property type="entry name" value="WH-like_DNA-bd_sf"/>
</dbReference>
<keyword evidence="2" id="KW-0238">DNA-binding</keyword>
<dbReference type="GO" id="GO:0006355">
    <property type="term" value="P:regulation of DNA-templated transcription"/>
    <property type="evidence" value="ECO:0007669"/>
    <property type="project" value="InterPro"/>
</dbReference>
<dbReference type="Pfam" id="PF00072">
    <property type="entry name" value="Response_reg"/>
    <property type="match status" value="1"/>
</dbReference>
<evidence type="ECO:0000256" key="3">
    <source>
        <dbReference type="ARBA" id="ARBA00023163"/>
    </source>
</evidence>
<dbReference type="InterPro" id="IPR001789">
    <property type="entry name" value="Sig_transdc_resp-reg_receiver"/>
</dbReference>
<dbReference type="STRING" id="326474.AWB65_00279"/>
<dbReference type="AlphaFoldDB" id="A0A158EW41"/>
<protein>
    <submittedName>
        <fullName evidence="7">Two component LuxR family transcriptional regulator</fullName>
    </submittedName>
</protein>
<evidence type="ECO:0000256" key="4">
    <source>
        <dbReference type="PROSITE-ProRule" id="PRU00169"/>
    </source>
</evidence>
<evidence type="ECO:0000259" key="6">
    <source>
        <dbReference type="PROSITE" id="PS50110"/>
    </source>
</evidence>
<dbReference type="GO" id="GO:0000160">
    <property type="term" value="P:phosphorelay signal transduction system"/>
    <property type="evidence" value="ECO:0007669"/>
    <property type="project" value="InterPro"/>
</dbReference>
<dbReference type="CDD" id="cd06170">
    <property type="entry name" value="LuxR_C_like"/>
    <property type="match status" value="1"/>
</dbReference>
<evidence type="ECO:0000256" key="2">
    <source>
        <dbReference type="ARBA" id="ARBA00023125"/>
    </source>
</evidence>
<organism evidence="7 8">
    <name type="scientific">Caballeronia humi</name>
    <dbReference type="NCBI Taxonomy" id="326474"/>
    <lineage>
        <taxon>Bacteria</taxon>
        <taxon>Pseudomonadati</taxon>
        <taxon>Pseudomonadota</taxon>
        <taxon>Betaproteobacteria</taxon>
        <taxon>Burkholderiales</taxon>
        <taxon>Burkholderiaceae</taxon>
        <taxon>Caballeronia</taxon>
    </lineage>
</organism>
<dbReference type="InterPro" id="IPR016032">
    <property type="entry name" value="Sig_transdc_resp-reg_C-effctor"/>
</dbReference>
<feature type="domain" description="Response regulatory" evidence="6">
    <location>
        <begin position="11"/>
        <end position="126"/>
    </location>
</feature>
<evidence type="ECO:0000313" key="7">
    <source>
        <dbReference type="EMBL" id="SAL11752.1"/>
    </source>
</evidence>
<dbReference type="PANTHER" id="PTHR44688">
    <property type="entry name" value="DNA-BINDING TRANSCRIPTIONAL ACTIVATOR DEVR_DOSR"/>
    <property type="match status" value="1"/>
</dbReference>
<dbReference type="SUPFAM" id="SSF46894">
    <property type="entry name" value="C-terminal effector domain of the bipartite response regulators"/>
    <property type="match status" value="1"/>
</dbReference>
<dbReference type="GO" id="GO:0003677">
    <property type="term" value="F:DNA binding"/>
    <property type="evidence" value="ECO:0007669"/>
    <property type="project" value="UniProtKB-KW"/>
</dbReference>
<comment type="caution">
    <text evidence="7">The sequence shown here is derived from an EMBL/GenBank/DDBJ whole genome shotgun (WGS) entry which is preliminary data.</text>
</comment>
<feature type="domain" description="HTH luxR-type" evidence="5">
    <location>
        <begin position="142"/>
        <end position="207"/>
    </location>
</feature>
<dbReference type="PANTHER" id="PTHR44688:SF16">
    <property type="entry name" value="DNA-BINDING TRANSCRIPTIONAL ACTIVATOR DEVR_DOSR"/>
    <property type="match status" value="1"/>
</dbReference>
<accession>A0A158EW41</accession>